<evidence type="ECO:0008006" key="4">
    <source>
        <dbReference type="Google" id="ProtNLM"/>
    </source>
</evidence>
<dbReference type="InterPro" id="IPR050356">
    <property type="entry name" value="SulA_CellDiv_inhibitor"/>
</dbReference>
<dbReference type="PANTHER" id="PTHR35369:SF2">
    <property type="entry name" value="BLR3025 PROTEIN"/>
    <property type="match status" value="1"/>
</dbReference>
<gene>
    <name evidence="2" type="ORF">C6Y40_10635</name>
</gene>
<dbReference type="CDD" id="cd03468">
    <property type="entry name" value="PolY_like"/>
    <property type="match status" value="1"/>
</dbReference>
<evidence type="ECO:0000313" key="2">
    <source>
        <dbReference type="EMBL" id="PRO73599.1"/>
    </source>
</evidence>
<keyword evidence="3" id="KW-1185">Reference proteome</keyword>
<keyword evidence="1" id="KW-0227">DNA damage</keyword>
<dbReference type="PANTHER" id="PTHR35369">
    <property type="entry name" value="BLR3025 PROTEIN-RELATED"/>
    <property type="match status" value="1"/>
</dbReference>
<accession>A0A2S9VAV4</accession>
<dbReference type="RefSeq" id="WP_105934568.1">
    <property type="nucleotide sequence ID" value="NZ_PVNP01000103.1"/>
</dbReference>
<dbReference type="SUPFAM" id="SSF56672">
    <property type="entry name" value="DNA/RNA polymerases"/>
    <property type="match status" value="1"/>
</dbReference>
<dbReference type="EMBL" id="PVNP01000103">
    <property type="protein sequence ID" value="PRO73599.1"/>
    <property type="molecule type" value="Genomic_DNA"/>
</dbReference>
<organism evidence="2 3">
    <name type="scientific">Alteromonas alba</name>
    <dbReference type="NCBI Taxonomy" id="2079529"/>
    <lineage>
        <taxon>Bacteria</taxon>
        <taxon>Pseudomonadati</taxon>
        <taxon>Pseudomonadota</taxon>
        <taxon>Gammaproteobacteria</taxon>
        <taxon>Alteromonadales</taxon>
        <taxon>Alteromonadaceae</taxon>
        <taxon>Alteromonas/Salinimonas group</taxon>
        <taxon>Alteromonas</taxon>
    </lineage>
</organism>
<name>A0A2S9VAV4_9ALTE</name>
<evidence type="ECO:0000256" key="1">
    <source>
        <dbReference type="ARBA" id="ARBA00022763"/>
    </source>
</evidence>
<proteinExistence type="predicted"/>
<sequence length="467" mass="53000">MHWLYLHFPRLQLDQFEQLHPEQTAPTVVIDGTDNTVCQLSAAAITVGIKPGMGLAEVTAMHAQTWIIEYSANSESSQLEQLATTLYAIASDIVCVASNGIAINLSPLVRYYQGLDNFMALCERTLTAQRVHFHFGSGTTIEIARVLARSRVNRVESEPELANYDLKNCALQATELPAREIEQLNRIGIRTLGQLIALPLEEIGKRFSNHIITYLLAIKGVKQPPYSLFHPRKVFSQYLELPYAVESAPRLSRYIAVVLANNCEYLQKRNLATDTLQFELQQQEHDNLVFVVNAGTAHHHLSEWQLLVDLKLEQLKLDSPVTSLTLTCDQLVEFDPENLSLLQSTYSRLAENMLLGKLLARLGNDSVKTVQQINEHRQDYALQQTCPLLNSSASSETNGQQPAWLMVQPQPLTEQTQILYGPERVYTGWWDDHPVKRDYFLAVTGNGQRLWVYRDDQQHWYVHGYFG</sequence>
<dbReference type="OrthoDB" id="5298951at2"/>
<evidence type="ECO:0000313" key="3">
    <source>
        <dbReference type="Proteomes" id="UP000238949"/>
    </source>
</evidence>
<reference evidence="3" key="1">
    <citation type="journal article" date="2020" name="Int. J. Syst. Evol. Microbiol.">
        <title>Alteromonas alba sp. nov., a marine bacterium isolated from the seawater of the West Pacific Ocean.</title>
        <authorList>
            <person name="Sun C."/>
            <person name="Wu Y.-H."/>
            <person name="Xamxidin M."/>
            <person name="Cheng H."/>
            <person name="Xu X.-W."/>
        </authorList>
    </citation>
    <scope>NUCLEOTIDE SEQUENCE [LARGE SCALE GENOMIC DNA]</scope>
    <source>
        <strain evidence="3">190</strain>
    </source>
</reference>
<protein>
    <recommendedName>
        <fullName evidence="4">DNA polymerase Y family protein</fullName>
    </recommendedName>
</protein>
<comment type="caution">
    <text evidence="2">The sequence shown here is derived from an EMBL/GenBank/DDBJ whole genome shotgun (WGS) entry which is preliminary data.</text>
</comment>
<dbReference type="GO" id="GO:0006281">
    <property type="term" value="P:DNA repair"/>
    <property type="evidence" value="ECO:0007669"/>
    <property type="project" value="TreeGrafter"/>
</dbReference>
<dbReference type="InterPro" id="IPR043502">
    <property type="entry name" value="DNA/RNA_pol_sf"/>
</dbReference>
<dbReference type="Proteomes" id="UP000238949">
    <property type="component" value="Unassembled WGS sequence"/>
</dbReference>
<dbReference type="AlphaFoldDB" id="A0A2S9VAV4"/>